<dbReference type="AlphaFoldDB" id="A0A7Y6IPD9"/>
<dbReference type="Pfam" id="PF02441">
    <property type="entry name" value="Flavoprotein"/>
    <property type="match status" value="1"/>
</dbReference>
<sequence>MWTAARQGPARSVCSRRARPRGGAVRLVRDILATAPISVSPRSPRVRRIPGRHRVTQPGKVFYIIVCAAGPAADVGHLVTMAQNDGWTVQIVATPAALDFIDVPKLVEQTGRPVRSQYRRPHEPKSPRTDAIIVAPASYNTINKFPQGIADTYASGVLSEAPGLGIPVVVLPSVNSALASRTAFRRSVDDLAQVEILHLQATDFGGAGTADVGRFEQHPIA</sequence>
<accession>A0A7Y6IPD9</accession>
<keyword evidence="3" id="KW-1185">Reference proteome</keyword>
<dbReference type="InterPro" id="IPR003382">
    <property type="entry name" value="Flavoprotein"/>
</dbReference>
<dbReference type="Proteomes" id="UP000546126">
    <property type="component" value="Unassembled WGS sequence"/>
</dbReference>
<proteinExistence type="predicted"/>
<evidence type="ECO:0000259" key="1">
    <source>
        <dbReference type="Pfam" id="PF02441"/>
    </source>
</evidence>
<feature type="domain" description="Flavoprotein" evidence="1">
    <location>
        <begin position="63"/>
        <end position="193"/>
    </location>
</feature>
<reference evidence="2 3" key="1">
    <citation type="submission" date="2020-06" db="EMBL/GenBank/DDBJ databases">
        <authorList>
            <person name="Chanama M."/>
        </authorList>
    </citation>
    <scope>NUCLEOTIDE SEQUENCE [LARGE SCALE GENOMIC DNA]</scope>
    <source>
        <strain evidence="2 3">TBRC6557</strain>
    </source>
</reference>
<dbReference type="EMBL" id="JABWGO010000003">
    <property type="protein sequence ID" value="NUW41668.1"/>
    <property type="molecule type" value="Genomic_DNA"/>
</dbReference>
<dbReference type="SUPFAM" id="SSF52507">
    <property type="entry name" value="Homo-oligomeric flavin-containing Cys decarboxylases, HFCD"/>
    <property type="match status" value="1"/>
</dbReference>
<name>A0A7Y6IPD9_9ACTN</name>
<dbReference type="GO" id="GO:0003824">
    <property type="term" value="F:catalytic activity"/>
    <property type="evidence" value="ECO:0007669"/>
    <property type="project" value="InterPro"/>
</dbReference>
<evidence type="ECO:0000313" key="2">
    <source>
        <dbReference type="EMBL" id="NUW41668.1"/>
    </source>
</evidence>
<dbReference type="InterPro" id="IPR036551">
    <property type="entry name" value="Flavin_trans-like"/>
</dbReference>
<dbReference type="Gene3D" id="3.40.50.1950">
    <property type="entry name" value="Flavin prenyltransferase-like"/>
    <property type="match status" value="1"/>
</dbReference>
<organism evidence="2 3">
    <name type="scientific">Nonomuraea rhodomycinica</name>
    <dbReference type="NCBI Taxonomy" id="1712872"/>
    <lineage>
        <taxon>Bacteria</taxon>
        <taxon>Bacillati</taxon>
        <taxon>Actinomycetota</taxon>
        <taxon>Actinomycetes</taxon>
        <taxon>Streptosporangiales</taxon>
        <taxon>Streptosporangiaceae</taxon>
        <taxon>Nonomuraea</taxon>
    </lineage>
</organism>
<gene>
    <name evidence="2" type="ORF">HT134_16210</name>
</gene>
<comment type="caution">
    <text evidence="2">The sequence shown here is derived from an EMBL/GenBank/DDBJ whole genome shotgun (WGS) entry which is preliminary data.</text>
</comment>
<evidence type="ECO:0000313" key="3">
    <source>
        <dbReference type="Proteomes" id="UP000546126"/>
    </source>
</evidence>
<protein>
    <submittedName>
        <fullName evidence="2">Flavoprotein</fullName>
    </submittedName>
</protein>